<name>A0A136Q8Z5_9FIRM</name>
<proteinExistence type="predicted"/>
<dbReference type="Proteomes" id="UP000070366">
    <property type="component" value="Unassembled WGS sequence"/>
</dbReference>
<accession>A0A136Q8Z5</accession>
<gene>
    <name evidence="1" type="ORF">HMPREF3293_00051</name>
</gene>
<comment type="caution">
    <text evidence="1">The sequence shown here is derived from an EMBL/GenBank/DDBJ whole genome shotgun (WGS) entry which is preliminary data.</text>
</comment>
<reference evidence="1 2" key="1">
    <citation type="submission" date="2016-02" db="EMBL/GenBank/DDBJ databases">
        <authorList>
            <person name="Wen L."/>
            <person name="He K."/>
            <person name="Yang H."/>
        </authorList>
    </citation>
    <scope>NUCLEOTIDE SEQUENCE [LARGE SCALE GENOMIC DNA]</scope>
    <source>
        <strain evidence="1 2">DSM 22607</strain>
    </source>
</reference>
<evidence type="ECO:0000313" key="1">
    <source>
        <dbReference type="EMBL" id="KXK67127.1"/>
    </source>
</evidence>
<dbReference type="STRING" id="626937.HMPREF3293_00051"/>
<dbReference type="EMBL" id="LSZW01000002">
    <property type="protein sequence ID" value="KXK67127.1"/>
    <property type="molecule type" value="Genomic_DNA"/>
</dbReference>
<protein>
    <submittedName>
        <fullName evidence="1">Uncharacterized protein</fullName>
    </submittedName>
</protein>
<sequence length="44" mass="5248">MQDREQIFGHYLVIIATKNDLKRLADTRGKMEKNRITMRVSAIW</sequence>
<organism evidence="1 2">
    <name type="scientific">Christensenella minuta</name>
    <dbReference type="NCBI Taxonomy" id="626937"/>
    <lineage>
        <taxon>Bacteria</taxon>
        <taxon>Bacillati</taxon>
        <taxon>Bacillota</taxon>
        <taxon>Clostridia</taxon>
        <taxon>Christensenellales</taxon>
        <taxon>Christensenellaceae</taxon>
        <taxon>Christensenella</taxon>
    </lineage>
</organism>
<dbReference type="AlphaFoldDB" id="A0A136Q8Z5"/>
<keyword evidence="2" id="KW-1185">Reference proteome</keyword>
<evidence type="ECO:0000313" key="2">
    <source>
        <dbReference type="Proteomes" id="UP000070366"/>
    </source>
</evidence>